<sequence>MNAILIDNHDSFTHNLEHLLAAHLGHGPEVVCYDDLPHLSPVGRELIIISPGPGRPAEYPGYGLWIDSGIPVLGICLGLQIINEHFGGRTDRLQHCVHGKTEDINFLGQTQTVARYHSLYCSNLGTGLEVIAANTNGVPMALAHRNRPIMGYQFHPESFLTKQGGVFIDHALQSFGIA</sequence>
<dbReference type="InterPro" id="IPR006221">
    <property type="entry name" value="TrpG/PapA_dom"/>
</dbReference>
<evidence type="ECO:0000259" key="2">
    <source>
        <dbReference type="Pfam" id="PF00117"/>
    </source>
</evidence>
<dbReference type="EMBL" id="AP017378">
    <property type="protein sequence ID" value="BBD08050.1"/>
    <property type="molecule type" value="Genomic_DNA"/>
</dbReference>
<dbReference type="PRINTS" id="PR00096">
    <property type="entry name" value="GATASE"/>
</dbReference>
<keyword evidence="4" id="KW-1185">Reference proteome</keyword>
<evidence type="ECO:0000313" key="3">
    <source>
        <dbReference type="EMBL" id="BBD08050.1"/>
    </source>
</evidence>
<proteinExistence type="predicted"/>
<evidence type="ECO:0000313" key="4">
    <source>
        <dbReference type="Proteomes" id="UP000269883"/>
    </source>
</evidence>
<dbReference type="PRINTS" id="PR00097">
    <property type="entry name" value="ANTSNTHASEII"/>
</dbReference>
<dbReference type="GO" id="GO:0005829">
    <property type="term" value="C:cytosol"/>
    <property type="evidence" value="ECO:0007669"/>
    <property type="project" value="TreeGrafter"/>
</dbReference>
<dbReference type="OrthoDB" id="9786812at2"/>
<keyword evidence="1" id="KW-0315">Glutamine amidotransferase</keyword>
<dbReference type="Pfam" id="PF00117">
    <property type="entry name" value="GATase"/>
    <property type="match status" value="1"/>
</dbReference>
<dbReference type="RefSeq" id="WP_126377836.1">
    <property type="nucleotide sequence ID" value="NZ_AP017378.1"/>
</dbReference>
<dbReference type="KEGG" id="dfl:DFE_1324"/>
<gene>
    <name evidence="3" type="primary">trpG</name>
    <name evidence="3" type="ORF">DFE_1324</name>
</gene>
<dbReference type="GO" id="GO:0004049">
    <property type="term" value="F:anthranilate synthase activity"/>
    <property type="evidence" value="ECO:0007669"/>
    <property type="project" value="TreeGrafter"/>
</dbReference>
<dbReference type="InterPro" id="IPR017926">
    <property type="entry name" value="GATASE"/>
</dbReference>
<dbReference type="Gene3D" id="3.40.50.880">
    <property type="match status" value="1"/>
</dbReference>
<reference evidence="3 4" key="1">
    <citation type="journal article" date="2018" name="Sci. Adv.">
        <title>Multi-heme cytochromes provide a pathway for survival in energy-limited environments.</title>
        <authorList>
            <person name="Deng X."/>
            <person name="Dohmae N."/>
            <person name="Nealson K.H."/>
            <person name="Hashimoto K."/>
            <person name="Okamoto A."/>
        </authorList>
    </citation>
    <scope>NUCLEOTIDE SEQUENCE [LARGE SCALE GENOMIC DNA]</scope>
    <source>
        <strain evidence="3 4">IS5</strain>
    </source>
</reference>
<accession>A0A2Z6AXW6</accession>
<dbReference type="PANTHER" id="PTHR43418">
    <property type="entry name" value="MULTIFUNCTIONAL TRYPTOPHAN BIOSYNTHESIS PROTEIN-RELATED"/>
    <property type="match status" value="1"/>
</dbReference>
<dbReference type="GO" id="GO:0000162">
    <property type="term" value="P:L-tryptophan biosynthetic process"/>
    <property type="evidence" value="ECO:0007669"/>
    <property type="project" value="TreeGrafter"/>
</dbReference>
<dbReference type="InterPro" id="IPR050472">
    <property type="entry name" value="Anth_synth/Amidotransfase"/>
</dbReference>
<dbReference type="SUPFAM" id="SSF52317">
    <property type="entry name" value="Class I glutamine amidotransferase-like"/>
    <property type="match status" value="1"/>
</dbReference>
<dbReference type="PANTHER" id="PTHR43418:SF4">
    <property type="entry name" value="MULTIFUNCTIONAL TRYPTOPHAN BIOSYNTHESIS PROTEIN"/>
    <property type="match status" value="1"/>
</dbReference>
<name>A0A2Z6AXW6_9BACT</name>
<dbReference type="Proteomes" id="UP000269883">
    <property type="component" value="Chromosome"/>
</dbReference>
<dbReference type="InterPro" id="IPR029062">
    <property type="entry name" value="Class_I_gatase-like"/>
</dbReference>
<evidence type="ECO:0000256" key="1">
    <source>
        <dbReference type="ARBA" id="ARBA00022962"/>
    </source>
</evidence>
<organism evidence="3 4">
    <name type="scientific">Desulfovibrio ferrophilus</name>
    <dbReference type="NCBI Taxonomy" id="241368"/>
    <lineage>
        <taxon>Bacteria</taxon>
        <taxon>Pseudomonadati</taxon>
        <taxon>Thermodesulfobacteriota</taxon>
        <taxon>Desulfovibrionia</taxon>
        <taxon>Desulfovibrionales</taxon>
        <taxon>Desulfovibrionaceae</taxon>
        <taxon>Desulfovibrio</taxon>
    </lineage>
</organism>
<dbReference type="CDD" id="cd01743">
    <property type="entry name" value="GATase1_Anthranilate_Synthase"/>
    <property type="match status" value="1"/>
</dbReference>
<dbReference type="PROSITE" id="PS51273">
    <property type="entry name" value="GATASE_TYPE_1"/>
    <property type="match status" value="1"/>
</dbReference>
<feature type="domain" description="Glutamine amidotransferase" evidence="2">
    <location>
        <begin position="5"/>
        <end position="169"/>
    </location>
</feature>
<dbReference type="AlphaFoldDB" id="A0A2Z6AXW6"/>
<protein>
    <submittedName>
        <fullName evidence="3">Anthranilate synthase component II</fullName>
    </submittedName>
</protein>